<protein>
    <recommendedName>
        <fullName evidence="4">Peptidoglycan recognition protein family domain-containing protein</fullName>
    </recommendedName>
</protein>
<evidence type="ECO:0000259" key="4">
    <source>
        <dbReference type="SMART" id="SM00701"/>
    </source>
</evidence>
<comment type="caution">
    <text evidence="5">The sequence shown here is derived from an EMBL/GenBank/DDBJ whole genome shotgun (WGS) entry which is preliminary data.</text>
</comment>
<dbReference type="InterPro" id="IPR015510">
    <property type="entry name" value="PGRP"/>
</dbReference>
<proteinExistence type="inferred from homology"/>
<dbReference type="EMBL" id="BMMV01000016">
    <property type="protein sequence ID" value="GGK09280.1"/>
    <property type="molecule type" value="Genomic_DNA"/>
</dbReference>
<feature type="compositionally biased region" description="Basic and acidic residues" evidence="2">
    <location>
        <begin position="150"/>
        <end position="164"/>
    </location>
</feature>
<feature type="compositionally biased region" description="Basic and acidic residues" evidence="2">
    <location>
        <begin position="108"/>
        <end position="129"/>
    </location>
</feature>
<reference evidence="6" key="1">
    <citation type="journal article" date="2019" name="Int. J. Syst. Evol. Microbiol.">
        <title>The Global Catalogue of Microorganisms (GCM) 10K type strain sequencing project: providing services to taxonomists for standard genome sequencing and annotation.</title>
        <authorList>
            <consortium name="The Broad Institute Genomics Platform"/>
            <consortium name="The Broad Institute Genome Sequencing Center for Infectious Disease"/>
            <person name="Wu L."/>
            <person name="Ma J."/>
        </authorList>
    </citation>
    <scope>NUCLEOTIDE SEQUENCE [LARGE SCALE GENOMIC DNA]</scope>
    <source>
        <strain evidence="6">CGMCC 4.7275</strain>
    </source>
</reference>
<keyword evidence="6" id="KW-1185">Reference proteome</keyword>
<dbReference type="PANTHER" id="PTHR11022:SF41">
    <property type="entry name" value="PEPTIDOGLYCAN-RECOGNITION PROTEIN LC-RELATED"/>
    <property type="match status" value="1"/>
</dbReference>
<dbReference type="InterPro" id="IPR006619">
    <property type="entry name" value="PGRP_domain_met/bac"/>
</dbReference>
<feature type="compositionally biased region" description="Polar residues" evidence="2">
    <location>
        <begin position="97"/>
        <end position="106"/>
    </location>
</feature>
<dbReference type="RefSeq" id="WP_189109479.1">
    <property type="nucleotide sequence ID" value="NZ_BMMV01000016.1"/>
</dbReference>
<feature type="chain" id="PRO_5047281507" description="Peptidoglycan recognition protein family domain-containing protein" evidence="3">
    <location>
        <begin position="30"/>
        <end position="422"/>
    </location>
</feature>
<evidence type="ECO:0000313" key="6">
    <source>
        <dbReference type="Proteomes" id="UP000660265"/>
    </source>
</evidence>
<feature type="region of interest" description="Disordered" evidence="2">
    <location>
        <begin position="97"/>
        <end position="178"/>
    </location>
</feature>
<organism evidence="5 6">
    <name type="scientific">Streptomyces camponoticapitis</name>
    <dbReference type="NCBI Taxonomy" id="1616125"/>
    <lineage>
        <taxon>Bacteria</taxon>
        <taxon>Bacillati</taxon>
        <taxon>Actinomycetota</taxon>
        <taxon>Actinomycetes</taxon>
        <taxon>Kitasatosporales</taxon>
        <taxon>Streptomycetaceae</taxon>
        <taxon>Streptomyces</taxon>
    </lineage>
</organism>
<dbReference type="CDD" id="cd06583">
    <property type="entry name" value="PGRP"/>
    <property type="match status" value="1"/>
</dbReference>
<name>A0ABQ2EF79_9ACTN</name>
<dbReference type="PANTHER" id="PTHR11022">
    <property type="entry name" value="PEPTIDOGLYCAN RECOGNITION PROTEIN"/>
    <property type="match status" value="1"/>
</dbReference>
<feature type="domain" description="Peptidoglycan recognition protein family" evidence="4">
    <location>
        <begin position="226"/>
        <end position="374"/>
    </location>
</feature>
<feature type="signal peptide" evidence="3">
    <location>
        <begin position="1"/>
        <end position="29"/>
    </location>
</feature>
<dbReference type="Pfam" id="PF01510">
    <property type="entry name" value="Amidase_2"/>
    <property type="match status" value="1"/>
</dbReference>
<gene>
    <name evidence="5" type="ORF">GCM10011583_46550</name>
</gene>
<comment type="similarity">
    <text evidence="1">Belongs to the N-acetylmuramoyl-L-alanine amidase 2 family.</text>
</comment>
<dbReference type="InterPro" id="IPR036505">
    <property type="entry name" value="Amidase/PGRP_sf"/>
</dbReference>
<dbReference type="InterPro" id="IPR002502">
    <property type="entry name" value="Amidase_domain"/>
</dbReference>
<dbReference type="Proteomes" id="UP000660265">
    <property type="component" value="Unassembled WGS sequence"/>
</dbReference>
<dbReference type="SUPFAM" id="SSF55846">
    <property type="entry name" value="N-acetylmuramoyl-L-alanine amidase-like"/>
    <property type="match status" value="1"/>
</dbReference>
<evidence type="ECO:0000256" key="2">
    <source>
        <dbReference type="SAM" id="MobiDB-lite"/>
    </source>
</evidence>
<keyword evidence="3" id="KW-0732">Signal</keyword>
<evidence type="ECO:0000256" key="1">
    <source>
        <dbReference type="ARBA" id="ARBA00007553"/>
    </source>
</evidence>
<evidence type="ECO:0000256" key="3">
    <source>
        <dbReference type="SAM" id="SignalP"/>
    </source>
</evidence>
<feature type="region of interest" description="Disordered" evidence="2">
    <location>
        <begin position="31"/>
        <end position="66"/>
    </location>
</feature>
<accession>A0ABQ2EF79</accession>
<dbReference type="Gene3D" id="3.40.80.10">
    <property type="entry name" value="Peptidoglycan recognition protein-like"/>
    <property type="match status" value="1"/>
</dbReference>
<feature type="region of interest" description="Disordered" evidence="2">
    <location>
        <begin position="191"/>
        <end position="233"/>
    </location>
</feature>
<sequence>MRLFLSSSIGVACAAALVLPLSLPSGAVAAPQDTRAGSPLPGSTESLPLVPLDPERSSGEVTEQGLPKQDVQPFSLVGVVWDDADAELHGSVQVRSRSAKTGSWSRWQRLETHDAEHGADRGTSERESGTVRGSTAPLWVGPSDGVQVRVRADGNPDARPESRPVRPPLPHGLSLELVDPGEAPEQLPVTEADASRGQGADSDNPATSEGGSGTGAAAKPYKAPRPKIVSRKGWGANEKLRERKFGYTKTVKAVFVHHSATGNNYTCKQAPSVIRGIYRYHVTSSGWRDIGYNFAVDKCGNIYEGRAGGVTKPVMGAHTLGFNTNSTGIAVLGSYSTVNPPAAVTTAVARLSAWKLGLHGINPKGKVTMTSGGSNKYKKGKKVSMNAVSGHRDGFVTDCPGNRLYGKLGAVRVSAAKYQGRS</sequence>
<evidence type="ECO:0000313" key="5">
    <source>
        <dbReference type="EMBL" id="GGK09280.1"/>
    </source>
</evidence>
<dbReference type="SMART" id="SM00701">
    <property type="entry name" value="PGRP"/>
    <property type="match status" value="1"/>
</dbReference>